<evidence type="ECO:0000313" key="1">
    <source>
        <dbReference type="EMBL" id="KAF2743490.1"/>
    </source>
</evidence>
<dbReference type="Proteomes" id="UP000799440">
    <property type="component" value="Unassembled WGS sequence"/>
</dbReference>
<protein>
    <submittedName>
        <fullName evidence="1">Uncharacterized protein</fullName>
    </submittedName>
</protein>
<accession>A0A6A6V1I3</accession>
<evidence type="ECO:0000313" key="2">
    <source>
        <dbReference type="Proteomes" id="UP000799440"/>
    </source>
</evidence>
<keyword evidence="2" id="KW-1185">Reference proteome</keyword>
<name>A0A6A6V1I3_9PLEO</name>
<dbReference type="EMBL" id="MU006597">
    <property type="protein sequence ID" value="KAF2743490.1"/>
    <property type="molecule type" value="Genomic_DNA"/>
</dbReference>
<dbReference type="AlphaFoldDB" id="A0A6A6V1I3"/>
<sequence>MTASLEFLSSFSPRFGGWNLLVNKEYQLFFRVSEDCNHDCSTEGMLEGRRGVSWTARILERYSPATQHRHERHDRIGFFRFRRGIVPRWSRCGPEDLDKVDLKAPSLPRHPHANSPTYNLHLRCRAFVASRRVVCHFIHYSRGFSLLYDIPKRDTPAVQPP</sequence>
<gene>
    <name evidence="1" type="ORF">M011DRAFT_222521</name>
</gene>
<organism evidence="1 2">
    <name type="scientific">Sporormia fimetaria CBS 119925</name>
    <dbReference type="NCBI Taxonomy" id="1340428"/>
    <lineage>
        <taxon>Eukaryota</taxon>
        <taxon>Fungi</taxon>
        <taxon>Dikarya</taxon>
        <taxon>Ascomycota</taxon>
        <taxon>Pezizomycotina</taxon>
        <taxon>Dothideomycetes</taxon>
        <taxon>Pleosporomycetidae</taxon>
        <taxon>Pleosporales</taxon>
        <taxon>Sporormiaceae</taxon>
        <taxon>Sporormia</taxon>
    </lineage>
</organism>
<reference evidence="1" key="1">
    <citation type="journal article" date="2020" name="Stud. Mycol.">
        <title>101 Dothideomycetes genomes: a test case for predicting lifestyles and emergence of pathogens.</title>
        <authorList>
            <person name="Haridas S."/>
            <person name="Albert R."/>
            <person name="Binder M."/>
            <person name="Bloem J."/>
            <person name="Labutti K."/>
            <person name="Salamov A."/>
            <person name="Andreopoulos B."/>
            <person name="Baker S."/>
            <person name="Barry K."/>
            <person name="Bills G."/>
            <person name="Bluhm B."/>
            <person name="Cannon C."/>
            <person name="Castanera R."/>
            <person name="Culley D."/>
            <person name="Daum C."/>
            <person name="Ezra D."/>
            <person name="Gonzalez J."/>
            <person name="Henrissat B."/>
            <person name="Kuo A."/>
            <person name="Liang C."/>
            <person name="Lipzen A."/>
            <person name="Lutzoni F."/>
            <person name="Magnuson J."/>
            <person name="Mondo S."/>
            <person name="Nolan M."/>
            <person name="Ohm R."/>
            <person name="Pangilinan J."/>
            <person name="Park H.-J."/>
            <person name="Ramirez L."/>
            <person name="Alfaro M."/>
            <person name="Sun H."/>
            <person name="Tritt A."/>
            <person name="Yoshinaga Y."/>
            <person name="Zwiers L.-H."/>
            <person name="Turgeon B."/>
            <person name="Goodwin S."/>
            <person name="Spatafora J."/>
            <person name="Crous P."/>
            <person name="Grigoriev I."/>
        </authorList>
    </citation>
    <scope>NUCLEOTIDE SEQUENCE</scope>
    <source>
        <strain evidence="1">CBS 119925</strain>
    </source>
</reference>
<proteinExistence type="predicted"/>